<dbReference type="AlphaFoldDB" id="E6SEH6"/>
<keyword evidence="1" id="KW-0732">Signal</keyword>
<keyword evidence="3" id="KW-1185">Reference proteome</keyword>
<organism evidence="2 3">
    <name type="scientific">Intrasporangium calvum (strain ATCC 23552 / DSM 43043 / JCM 3097 / NBRC 12989 / NCIMB 10167 / NRRL B-3866 / 7 KIP)</name>
    <dbReference type="NCBI Taxonomy" id="710696"/>
    <lineage>
        <taxon>Bacteria</taxon>
        <taxon>Bacillati</taxon>
        <taxon>Actinomycetota</taxon>
        <taxon>Actinomycetes</taxon>
        <taxon>Micrococcales</taxon>
        <taxon>Intrasporangiaceae</taxon>
        <taxon>Intrasporangium</taxon>
    </lineage>
</organism>
<dbReference type="Proteomes" id="UP000008914">
    <property type="component" value="Chromosome"/>
</dbReference>
<dbReference type="EMBL" id="CP002343">
    <property type="protein sequence ID" value="ADU49853.1"/>
    <property type="molecule type" value="Genomic_DNA"/>
</dbReference>
<reference evidence="2 3" key="1">
    <citation type="journal article" date="2010" name="Stand. Genomic Sci.">
        <title>Complete genome sequence of Intrasporangium calvum type strain (7 KIP).</title>
        <authorList>
            <person name="Del Rio T.G."/>
            <person name="Chertkov O."/>
            <person name="Yasawong M."/>
            <person name="Lucas S."/>
            <person name="Deshpande S."/>
            <person name="Cheng J.F."/>
            <person name="Detter C."/>
            <person name="Tapia R."/>
            <person name="Han C."/>
            <person name="Goodwin L."/>
            <person name="Pitluck S."/>
            <person name="Liolios K."/>
            <person name="Ivanova N."/>
            <person name="Mavromatis K."/>
            <person name="Pati A."/>
            <person name="Chen A."/>
            <person name="Palaniappan K."/>
            <person name="Land M."/>
            <person name="Hauser L."/>
            <person name="Chang Y.J."/>
            <person name="Jeffries C.D."/>
            <person name="Rohde M."/>
            <person name="Pukall R."/>
            <person name="Sikorski J."/>
            <person name="Goker M."/>
            <person name="Woyke T."/>
            <person name="Bristow J."/>
            <person name="Eisen J.A."/>
            <person name="Markowitz V."/>
            <person name="Hugenholtz P."/>
            <person name="Kyrpides N.C."/>
            <person name="Klenk H.P."/>
            <person name="Lapidus A."/>
        </authorList>
    </citation>
    <scope>NUCLEOTIDE SEQUENCE [LARGE SCALE GENOMIC DNA]</scope>
    <source>
        <strain evidence="3">ATCC 23552 / DSM 43043 / JCM 3097 / NBRC 12989 / 7 KIP</strain>
    </source>
</reference>
<accession>E6SEH6</accession>
<dbReference type="HOGENOM" id="CLU_1568645_0_0_11"/>
<dbReference type="KEGG" id="ica:Intca_3372"/>
<dbReference type="RefSeq" id="WP_013494165.1">
    <property type="nucleotide sequence ID" value="NC_014830.1"/>
</dbReference>
<evidence type="ECO:0000256" key="1">
    <source>
        <dbReference type="SAM" id="SignalP"/>
    </source>
</evidence>
<protein>
    <submittedName>
        <fullName evidence="2">Uncharacterized protein</fullName>
    </submittedName>
</protein>
<name>E6SEH6_INTC7</name>
<feature type="chain" id="PRO_5038784113" evidence="1">
    <location>
        <begin position="24"/>
        <end position="170"/>
    </location>
</feature>
<feature type="signal peptide" evidence="1">
    <location>
        <begin position="1"/>
        <end position="23"/>
    </location>
</feature>
<evidence type="ECO:0000313" key="3">
    <source>
        <dbReference type="Proteomes" id="UP000008914"/>
    </source>
</evidence>
<gene>
    <name evidence="2" type="ordered locus">Intca_3372</name>
</gene>
<proteinExistence type="predicted"/>
<sequence length="170" mass="17588">MRKQLTALAVGAAVLTTGLPSAAAAEGPARPLKGWSAPAPDAYGPPVDCPEGTSWRYGQTSTGWFSHLGRVTVTVTHCTYALEGRFDHGATILTAANGDQVWMSYWGTFQLDSLENPTRSDVSLTWTIAGGTGRFAGATGDGTGTAVGTISGPDGSTWGTWTGDITYGTT</sequence>
<evidence type="ECO:0000313" key="2">
    <source>
        <dbReference type="EMBL" id="ADU49853.1"/>
    </source>
</evidence>